<evidence type="ECO:0000313" key="3">
    <source>
        <dbReference type="Proteomes" id="UP000281553"/>
    </source>
</evidence>
<dbReference type="AlphaFoldDB" id="A0A3P7P7A7"/>
<keyword evidence="3" id="KW-1185">Reference proteome</keyword>
<dbReference type="Proteomes" id="UP000281553">
    <property type="component" value="Unassembled WGS sequence"/>
</dbReference>
<reference evidence="2 3" key="1">
    <citation type="submission" date="2018-11" db="EMBL/GenBank/DDBJ databases">
        <authorList>
            <consortium name="Pathogen Informatics"/>
        </authorList>
    </citation>
    <scope>NUCLEOTIDE SEQUENCE [LARGE SCALE GENOMIC DNA]</scope>
</reference>
<name>A0A3P7P7A7_DIBLA</name>
<gene>
    <name evidence="2" type="ORF">DILT_LOCUS11823</name>
</gene>
<protein>
    <submittedName>
        <fullName evidence="2">Uncharacterized protein</fullName>
    </submittedName>
</protein>
<feature type="compositionally biased region" description="Polar residues" evidence="1">
    <location>
        <begin position="50"/>
        <end position="61"/>
    </location>
</feature>
<feature type="region of interest" description="Disordered" evidence="1">
    <location>
        <begin position="13"/>
        <end position="78"/>
    </location>
</feature>
<dbReference type="EMBL" id="UYRU01064318">
    <property type="protein sequence ID" value="VDN15992.1"/>
    <property type="molecule type" value="Genomic_DNA"/>
</dbReference>
<evidence type="ECO:0000256" key="1">
    <source>
        <dbReference type="SAM" id="MobiDB-lite"/>
    </source>
</evidence>
<sequence>MLAVVVVRVKAPALIDKSEDEDAKKSDAPVVTSQPDAIPLPYTGDAYPPKTQQNGPSNVSPPNDPVGTYKSFGSPENS</sequence>
<evidence type="ECO:0000313" key="2">
    <source>
        <dbReference type="EMBL" id="VDN15992.1"/>
    </source>
</evidence>
<accession>A0A3P7P7A7</accession>
<proteinExistence type="predicted"/>
<dbReference type="OrthoDB" id="6286177at2759"/>
<organism evidence="2 3">
    <name type="scientific">Dibothriocephalus latus</name>
    <name type="common">Fish tapeworm</name>
    <name type="synonym">Diphyllobothrium latum</name>
    <dbReference type="NCBI Taxonomy" id="60516"/>
    <lineage>
        <taxon>Eukaryota</taxon>
        <taxon>Metazoa</taxon>
        <taxon>Spiralia</taxon>
        <taxon>Lophotrochozoa</taxon>
        <taxon>Platyhelminthes</taxon>
        <taxon>Cestoda</taxon>
        <taxon>Eucestoda</taxon>
        <taxon>Diphyllobothriidea</taxon>
        <taxon>Diphyllobothriidae</taxon>
        <taxon>Dibothriocephalus</taxon>
    </lineage>
</organism>